<feature type="region of interest" description="Disordered" evidence="1">
    <location>
        <begin position="488"/>
        <end position="564"/>
    </location>
</feature>
<dbReference type="GO" id="GO:0007186">
    <property type="term" value="P:G protein-coupled receptor signaling pathway"/>
    <property type="evidence" value="ECO:0007669"/>
    <property type="project" value="InterPro"/>
</dbReference>
<organism evidence="5 6">
    <name type="scientific">Triparma columacea</name>
    <dbReference type="NCBI Taxonomy" id="722753"/>
    <lineage>
        <taxon>Eukaryota</taxon>
        <taxon>Sar</taxon>
        <taxon>Stramenopiles</taxon>
        <taxon>Ochrophyta</taxon>
        <taxon>Bolidophyceae</taxon>
        <taxon>Parmales</taxon>
        <taxon>Triparmaceae</taxon>
        <taxon>Triparma</taxon>
    </lineage>
</organism>
<evidence type="ECO:0000256" key="3">
    <source>
        <dbReference type="SAM" id="SignalP"/>
    </source>
</evidence>
<feature type="signal peptide" evidence="3">
    <location>
        <begin position="1"/>
        <end position="20"/>
    </location>
</feature>
<evidence type="ECO:0000313" key="6">
    <source>
        <dbReference type="Proteomes" id="UP001165065"/>
    </source>
</evidence>
<keyword evidence="2" id="KW-0472">Membrane</keyword>
<dbReference type="OrthoDB" id="205745at2759"/>
<dbReference type="InterPro" id="IPR047831">
    <property type="entry name" value="GPR180/TMEM145"/>
</dbReference>
<protein>
    <recommendedName>
        <fullName evidence="4">GPR180/TMEM145 transmembrane domain-containing protein</fullName>
    </recommendedName>
</protein>
<evidence type="ECO:0000259" key="4">
    <source>
        <dbReference type="Pfam" id="PF10192"/>
    </source>
</evidence>
<sequence>MFYPLFAFVLLLLLSTPSFAYTVSGSVDSLEPWKFIDRFCFIPHEMELDVGQGADIDEARLYGLFQWSMSFPEDMDLYIQVFYQKHGLDTWDDAGWGSVYNPEREKNDVDFVKTCSERSYYSAKNFQLKTQYNTQKIVTRSEKNMVTSGFAYFKTAHPKFFFVAISNCNPACSCNEEMWASEGNTDDCVPASTASFCDGPLVFDYTFEFTNGMTSTTKHFGYDEIGLLQISLVFSAFYLFLIFLINKMVRGPLIASNKYHVTVKIMVYSSWMVAVGVACNTYHYIRYSKDGVGDPEVQTLGKFFYSLGEILLVLHLILIAKGWTIVRRKISANGRMKVALYTTLFAFLHVTTRYYARQYMDRGSIIYEFETPPGLLLRLGRIFAALWFIYSIRTTMNQFPRQKRRFYRNFSSVFGLWFFWLVILTYLPDGIPDYMRFKFAMAFELCMLFTAQFGLVVMYSPSISKAFPFHSNATHEVMTGKFSRDAFQREIEDSNRRRTKRKKRSYTLSDDSAQRPGGTPGASSSKMASGMTNSASSASAASGENGGGGMESMSPSPTPASPLSALFAGREIPVQMQYAFSSVAEASAAVRVAGDDVSEVLHNLASNLETLDDAMDDWDEDIGDEEGEAYNDYETNRE</sequence>
<accession>A0A9W7G651</accession>
<feature type="transmembrane region" description="Helical" evidence="2">
    <location>
        <begin position="406"/>
        <end position="427"/>
    </location>
</feature>
<evidence type="ECO:0000256" key="2">
    <source>
        <dbReference type="SAM" id="Phobius"/>
    </source>
</evidence>
<evidence type="ECO:0000313" key="5">
    <source>
        <dbReference type="EMBL" id="GMI34610.1"/>
    </source>
</evidence>
<dbReference type="PANTHER" id="PTHR23252:SF43">
    <property type="entry name" value="INTIMAL THICKNESS RELATED RECEPTOR IRP DOMAIN-CONTAINING PROTEIN"/>
    <property type="match status" value="1"/>
</dbReference>
<dbReference type="PANTHER" id="PTHR23252">
    <property type="entry name" value="INTIMAL THICKNESS RECEPTOR-RELATED"/>
    <property type="match status" value="1"/>
</dbReference>
<dbReference type="Pfam" id="PF10192">
    <property type="entry name" value="GPR180-TMEM145_TM"/>
    <property type="match status" value="1"/>
</dbReference>
<feature type="transmembrane region" description="Helical" evidence="2">
    <location>
        <begin position="439"/>
        <end position="459"/>
    </location>
</feature>
<name>A0A9W7G651_9STRA</name>
<dbReference type="InterPro" id="IPR019336">
    <property type="entry name" value="GPR180/TMEM145_TM"/>
</dbReference>
<feature type="transmembrane region" description="Helical" evidence="2">
    <location>
        <begin position="376"/>
        <end position="394"/>
    </location>
</feature>
<feature type="compositionally biased region" description="Low complexity" evidence="1">
    <location>
        <begin position="551"/>
        <end position="564"/>
    </location>
</feature>
<feature type="transmembrane region" description="Helical" evidence="2">
    <location>
        <begin position="338"/>
        <end position="356"/>
    </location>
</feature>
<feature type="region of interest" description="Disordered" evidence="1">
    <location>
        <begin position="615"/>
        <end position="638"/>
    </location>
</feature>
<feature type="domain" description="GPR180/TMEM145 transmembrane" evidence="4">
    <location>
        <begin position="238"/>
        <end position="451"/>
    </location>
</feature>
<gene>
    <name evidence="5" type="ORF">TrCOL_g13008</name>
</gene>
<feature type="chain" id="PRO_5040758907" description="GPR180/TMEM145 transmembrane domain-containing protein" evidence="3">
    <location>
        <begin position="21"/>
        <end position="638"/>
    </location>
</feature>
<comment type="caution">
    <text evidence="5">The sequence shown here is derived from an EMBL/GenBank/DDBJ whole genome shotgun (WGS) entry which is preliminary data.</text>
</comment>
<dbReference type="EMBL" id="BRYA01000045">
    <property type="protein sequence ID" value="GMI34610.1"/>
    <property type="molecule type" value="Genomic_DNA"/>
</dbReference>
<feature type="compositionally biased region" description="Low complexity" evidence="1">
    <location>
        <begin position="527"/>
        <end position="543"/>
    </location>
</feature>
<keyword evidence="2" id="KW-1133">Transmembrane helix</keyword>
<dbReference type="Proteomes" id="UP001165065">
    <property type="component" value="Unassembled WGS sequence"/>
</dbReference>
<feature type="transmembrane region" description="Helical" evidence="2">
    <location>
        <begin position="305"/>
        <end position="326"/>
    </location>
</feature>
<evidence type="ECO:0000256" key="1">
    <source>
        <dbReference type="SAM" id="MobiDB-lite"/>
    </source>
</evidence>
<dbReference type="GO" id="GO:0019236">
    <property type="term" value="P:response to pheromone"/>
    <property type="evidence" value="ECO:0007669"/>
    <property type="project" value="InterPro"/>
</dbReference>
<keyword evidence="3" id="KW-0732">Signal</keyword>
<dbReference type="AlphaFoldDB" id="A0A9W7G651"/>
<keyword evidence="6" id="KW-1185">Reference proteome</keyword>
<reference evidence="6" key="1">
    <citation type="journal article" date="2023" name="Commun. Biol.">
        <title>Genome analysis of Parmales, the sister group of diatoms, reveals the evolutionary specialization of diatoms from phago-mixotrophs to photoautotrophs.</title>
        <authorList>
            <person name="Ban H."/>
            <person name="Sato S."/>
            <person name="Yoshikawa S."/>
            <person name="Yamada K."/>
            <person name="Nakamura Y."/>
            <person name="Ichinomiya M."/>
            <person name="Sato N."/>
            <person name="Blanc-Mathieu R."/>
            <person name="Endo H."/>
            <person name="Kuwata A."/>
            <person name="Ogata H."/>
        </authorList>
    </citation>
    <scope>NUCLEOTIDE SEQUENCE [LARGE SCALE GENOMIC DNA]</scope>
</reference>
<feature type="compositionally biased region" description="Acidic residues" evidence="1">
    <location>
        <begin position="615"/>
        <end position="631"/>
    </location>
</feature>
<keyword evidence="2" id="KW-0812">Transmembrane</keyword>
<feature type="transmembrane region" description="Helical" evidence="2">
    <location>
        <begin position="265"/>
        <end position="285"/>
    </location>
</feature>
<proteinExistence type="predicted"/>
<feature type="transmembrane region" description="Helical" evidence="2">
    <location>
        <begin position="225"/>
        <end position="245"/>
    </location>
</feature>